<dbReference type="EMBL" id="JBHUEY010000001">
    <property type="protein sequence ID" value="MFD1783972.1"/>
    <property type="molecule type" value="Genomic_DNA"/>
</dbReference>
<keyword evidence="1" id="KW-0175">Coiled coil</keyword>
<feature type="chain" id="PRO_5047226908" evidence="2">
    <location>
        <begin position="23"/>
        <end position="194"/>
    </location>
</feature>
<dbReference type="InterPro" id="IPR024572">
    <property type="entry name" value="RcnB"/>
</dbReference>
<feature type="signal peptide" evidence="2">
    <location>
        <begin position="1"/>
        <end position="22"/>
    </location>
</feature>
<dbReference type="Pfam" id="PF11776">
    <property type="entry name" value="RcnB"/>
    <property type="match status" value="1"/>
</dbReference>
<evidence type="ECO:0000256" key="1">
    <source>
        <dbReference type="SAM" id="Coils"/>
    </source>
</evidence>
<dbReference type="Proteomes" id="UP001597237">
    <property type="component" value="Unassembled WGS sequence"/>
</dbReference>
<feature type="coiled-coil region" evidence="1">
    <location>
        <begin position="22"/>
        <end position="91"/>
    </location>
</feature>
<reference evidence="4" key="1">
    <citation type="journal article" date="2019" name="Int. J. Syst. Evol. Microbiol.">
        <title>The Global Catalogue of Microorganisms (GCM) 10K type strain sequencing project: providing services to taxonomists for standard genome sequencing and annotation.</title>
        <authorList>
            <consortium name="The Broad Institute Genomics Platform"/>
            <consortium name="The Broad Institute Genome Sequencing Center for Infectious Disease"/>
            <person name="Wu L."/>
            <person name="Ma J."/>
        </authorList>
    </citation>
    <scope>NUCLEOTIDE SEQUENCE [LARGE SCALE GENOMIC DNA]</scope>
    <source>
        <strain evidence="4">DFY28</strain>
    </source>
</reference>
<sequence>MKKLILAVAALAATAAPIAASAQDWRGERRENRRELREDRRELREDRRELREDRRDARRDGVITQRERRELNRDRHEVRESRRELRDTRREARYDRRRADTWRDRAEWRGYRGVRAGYWYAPGYGYRPHDRRYANVWRRGAHVPVIYRNYYVQDPYYYGLRPAPYGHRWIYADGNFVLMSVATGLIAQVIMGGY</sequence>
<organism evidence="3 4">
    <name type="scientific">Phenylobacterium terrae</name>
    <dbReference type="NCBI Taxonomy" id="2665495"/>
    <lineage>
        <taxon>Bacteria</taxon>
        <taxon>Pseudomonadati</taxon>
        <taxon>Pseudomonadota</taxon>
        <taxon>Alphaproteobacteria</taxon>
        <taxon>Caulobacterales</taxon>
        <taxon>Caulobacteraceae</taxon>
        <taxon>Phenylobacterium</taxon>
    </lineage>
</organism>
<dbReference type="Gene3D" id="3.10.450.160">
    <property type="entry name" value="inner membrane protein cigr"/>
    <property type="match status" value="1"/>
</dbReference>
<evidence type="ECO:0000256" key="2">
    <source>
        <dbReference type="SAM" id="SignalP"/>
    </source>
</evidence>
<evidence type="ECO:0000313" key="4">
    <source>
        <dbReference type="Proteomes" id="UP001597237"/>
    </source>
</evidence>
<keyword evidence="2" id="KW-0732">Signal</keyword>
<keyword evidence="4" id="KW-1185">Reference proteome</keyword>
<comment type="caution">
    <text evidence="3">The sequence shown here is derived from an EMBL/GenBank/DDBJ whole genome shotgun (WGS) entry which is preliminary data.</text>
</comment>
<dbReference type="RefSeq" id="WP_377282840.1">
    <property type="nucleotide sequence ID" value="NZ_JBHRSI010000008.1"/>
</dbReference>
<evidence type="ECO:0000313" key="3">
    <source>
        <dbReference type="EMBL" id="MFD1783972.1"/>
    </source>
</evidence>
<accession>A0ABW4N1H2</accession>
<gene>
    <name evidence="3" type="ORF">ACFSC0_11255</name>
</gene>
<protein>
    <submittedName>
        <fullName evidence="3">RcnB family protein</fullName>
    </submittedName>
</protein>
<name>A0ABW4N1H2_9CAUL</name>
<proteinExistence type="predicted"/>